<evidence type="ECO:0000313" key="2">
    <source>
        <dbReference type="Proteomes" id="UP000887159"/>
    </source>
</evidence>
<sequence>MRTYAAGSIRGTWNRLECHIQALSTIPRDNGNVSRCYREGRPRDTTPKEGRYLAVYAKKNRRSTVSELSHQLPVRQFQGRPCTDD</sequence>
<organism evidence="1 2">
    <name type="scientific">Trichonephila clavipes</name>
    <name type="common">Golden silk orbweaver</name>
    <name type="synonym">Nephila clavipes</name>
    <dbReference type="NCBI Taxonomy" id="2585209"/>
    <lineage>
        <taxon>Eukaryota</taxon>
        <taxon>Metazoa</taxon>
        <taxon>Ecdysozoa</taxon>
        <taxon>Arthropoda</taxon>
        <taxon>Chelicerata</taxon>
        <taxon>Arachnida</taxon>
        <taxon>Araneae</taxon>
        <taxon>Araneomorphae</taxon>
        <taxon>Entelegynae</taxon>
        <taxon>Araneoidea</taxon>
        <taxon>Nephilidae</taxon>
        <taxon>Trichonephila</taxon>
    </lineage>
</organism>
<comment type="caution">
    <text evidence="1">The sequence shown here is derived from an EMBL/GenBank/DDBJ whole genome shotgun (WGS) entry which is preliminary data.</text>
</comment>
<reference evidence="1" key="1">
    <citation type="submission" date="2020-08" db="EMBL/GenBank/DDBJ databases">
        <title>Multicomponent nature underlies the extraordinary mechanical properties of spider dragline silk.</title>
        <authorList>
            <person name="Kono N."/>
            <person name="Nakamura H."/>
            <person name="Mori M."/>
            <person name="Yoshida Y."/>
            <person name="Ohtoshi R."/>
            <person name="Malay A.D."/>
            <person name="Moran D.A.P."/>
            <person name="Tomita M."/>
            <person name="Numata K."/>
            <person name="Arakawa K."/>
        </authorList>
    </citation>
    <scope>NUCLEOTIDE SEQUENCE</scope>
</reference>
<dbReference type="AlphaFoldDB" id="A0A8X6SNE1"/>
<protein>
    <submittedName>
        <fullName evidence="1">Uncharacterized protein</fullName>
    </submittedName>
</protein>
<keyword evidence="2" id="KW-1185">Reference proteome</keyword>
<evidence type="ECO:0000313" key="1">
    <source>
        <dbReference type="EMBL" id="GFY12192.1"/>
    </source>
</evidence>
<accession>A0A8X6SNE1</accession>
<proteinExistence type="predicted"/>
<name>A0A8X6SNE1_TRICX</name>
<dbReference type="Proteomes" id="UP000887159">
    <property type="component" value="Unassembled WGS sequence"/>
</dbReference>
<gene>
    <name evidence="1" type="primary">AVEN_197004_1</name>
    <name evidence="1" type="ORF">TNCV_4934811</name>
</gene>
<dbReference type="EMBL" id="BMAU01021311">
    <property type="protein sequence ID" value="GFY12192.1"/>
    <property type="molecule type" value="Genomic_DNA"/>
</dbReference>